<accession>A0A7J5B0N3</accession>
<dbReference type="Proteomes" id="UP000490386">
    <property type="component" value="Unassembled WGS sequence"/>
</dbReference>
<dbReference type="SUPFAM" id="SSF51735">
    <property type="entry name" value="NAD(P)-binding Rossmann-fold domains"/>
    <property type="match status" value="1"/>
</dbReference>
<comment type="similarity">
    <text evidence="1">Belongs to the short-chain dehydrogenases/reductases (SDR) family.</text>
</comment>
<dbReference type="InterPro" id="IPR057326">
    <property type="entry name" value="KR_dom"/>
</dbReference>
<sequence>MTEAGHAASPVDDERDGERRRPVALVTGATRGIGEAIAHELSRTHHVLVGGREPRAVAEAAARIPGATPFVADLTDERQLAEAARSIRRLDVLVHSAAVLGGHDAIAESSRERFRRAFELNVFAVADLTRLLLPLLRTSEGTVVMINSGSGYASGAGTSVYSGTKFALRALTDALREEEREHGVRVSSIHPGRVDTDMQRELRQLEQGSYERERYLSPQAVAQAVRLAVDTPAGGAVDELKIRPMR</sequence>
<dbReference type="Pfam" id="PF00106">
    <property type="entry name" value="adh_short"/>
    <property type="match status" value="1"/>
</dbReference>
<dbReference type="OrthoDB" id="158573at2"/>
<keyword evidence="2" id="KW-0560">Oxidoreductase</keyword>
<dbReference type="PANTHER" id="PTHR44196">
    <property type="entry name" value="DEHYDROGENASE/REDUCTASE SDR FAMILY MEMBER 7B"/>
    <property type="match status" value="1"/>
</dbReference>
<dbReference type="EMBL" id="WBJX01000003">
    <property type="protein sequence ID" value="KAB1637484.1"/>
    <property type="molecule type" value="Genomic_DNA"/>
</dbReference>
<dbReference type="AlphaFoldDB" id="A0A7J5B0N3"/>
<proteinExistence type="inferred from homology"/>
<dbReference type="GO" id="GO:0016020">
    <property type="term" value="C:membrane"/>
    <property type="evidence" value="ECO:0007669"/>
    <property type="project" value="TreeGrafter"/>
</dbReference>
<keyword evidence="6" id="KW-1185">Reference proteome</keyword>
<dbReference type="NCBIfam" id="NF006073">
    <property type="entry name" value="PRK08219.1"/>
    <property type="match status" value="1"/>
</dbReference>
<protein>
    <submittedName>
        <fullName evidence="5">SDR family oxidoreductase</fullName>
    </submittedName>
</protein>
<dbReference type="PROSITE" id="PS00061">
    <property type="entry name" value="ADH_SHORT"/>
    <property type="match status" value="1"/>
</dbReference>
<evidence type="ECO:0000256" key="1">
    <source>
        <dbReference type="ARBA" id="ARBA00006484"/>
    </source>
</evidence>
<feature type="region of interest" description="Disordered" evidence="3">
    <location>
        <begin position="1"/>
        <end position="21"/>
    </location>
</feature>
<dbReference type="InterPro" id="IPR036291">
    <property type="entry name" value="NAD(P)-bd_dom_sf"/>
</dbReference>
<name>A0A7J5B0N3_9MICO</name>
<evidence type="ECO:0000313" key="5">
    <source>
        <dbReference type="EMBL" id="KAB1637484.1"/>
    </source>
</evidence>
<evidence type="ECO:0000313" key="6">
    <source>
        <dbReference type="Proteomes" id="UP000490386"/>
    </source>
</evidence>
<reference evidence="5 6" key="1">
    <citation type="submission" date="2019-09" db="EMBL/GenBank/DDBJ databases">
        <title>Phylogeny of genus Pseudoclavibacter and closely related genus.</title>
        <authorList>
            <person name="Li Y."/>
        </authorList>
    </citation>
    <scope>NUCLEOTIDE SEQUENCE [LARGE SCALE GENOMIC DNA]</scope>
    <source>
        <strain evidence="5 6">THG-MD12</strain>
    </source>
</reference>
<organism evidence="5 6">
    <name type="scientific">Pseudoclavibacter terrae</name>
    <dbReference type="NCBI Taxonomy" id="1530195"/>
    <lineage>
        <taxon>Bacteria</taxon>
        <taxon>Bacillati</taxon>
        <taxon>Actinomycetota</taxon>
        <taxon>Actinomycetes</taxon>
        <taxon>Micrococcales</taxon>
        <taxon>Microbacteriaceae</taxon>
        <taxon>Pseudoclavibacter</taxon>
    </lineage>
</organism>
<dbReference type="InterPro" id="IPR020904">
    <property type="entry name" value="Sc_DH/Rdtase_CS"/>
</dbReference>
<dbReference type="RefSeq" id="WP_151423696.1">
    <property type="nucleotide sequence ID" value="NZ_CANKVH010000006.1"/>
</dbReference>
<dbReference type="InterPro" id="IPR002347">
    <property type="entry name" value="SDR_fam"/>
</dbReference>
<dbReference type="SMART" id="SM00822">
    <property type="entry name" value="PKS_KR"/>
    <property type="match status" value="1"/>
</dbReference>
<comment type="caution">
    <text evidence="5">The sequence shown here is derived from an EMBL/GenBank/DDBJ whole genome shotgun (WGS) entry which is preliminary data.</text>
</comment>
<dbReference type="Gene3D" id="3.40.50.720">
    <property type="entry name" value="NAD(P)-binding Rossmann-like Domain"/>
    <property type="match status" value="1"/>
</dbReference>
<feature type="domain" description="Ketoreductase" evidence="4">
    <location>
        <begin position="22"/>
        <end position="197"/>
    </location>
</feature>
<dbReference type="PRINTS" id="PR00081">
    <property type="entry name" value="GDHRDH"/>
</dbReference>
<gene>
    <name evidence="5" type="ORF">F8O03_09640</name>
</gene>
<evidence type="ECO:0000256" key="3">
    <source>
        <dbReference type="SAM" id="MobiDB-lite"/>
    </source>
</evidence>
<evidence type="ECO:0000259" key="4">
    <source>
        <dbReference type="SMART" id="SM00822"/>
    </source>
</evidence>
<dbReference type="PANTHER" id="PTHR44196:SF1">
    <property type="entry name" value="DEHYDROGENASE_REDUCTASE SDR FAMILY MEMBER 7B"/>
    <property type="match status" value="1"/>
</dbReference>
<dbReference type="GO" id="GO:0016491">
    <property type="term" value="F:oxidoreductase activity"/>
    <property type="evidence" value="ECO:0007669"/>
    <property type="project" value="UniProtKB-KW"/>
</dbReference>
<evidence type="ECO:0000256" key="2">
    <source>
        <dbReference type="ARBA" id="ARBA00023002"/>
    </source>
</evidence>